<reference evidence="1" key="1">
    <citation type="submission" date="2020-01" db="EMBL/GenBank/DDBJ databases">
        <authorList>
            <person name="Yang Y."/>
            <person name="Kwon Y.M."/>
        </authorList>
    </citation>
    <scope>NUCLEOTIDE SEQUENCE</scope>
    <source>
        <strain evidence="1">PG104</strain>
    </source>
</reference>
<keyword evidence="2" id="KW-1185">Reference proteome</keyword>
<accession>A0A8J8MRJ9</accession>
<evidence type="ECO:0000313" key="2">
    <source>
        <dbReference type="Proteomes" id="UP000679284"/>
    </source>
</evidence>
<dbReference type="InterPro" id="IPR038666">
    <property type="entry name" value="SSP1_head-tail_sf"/>
</dbReference>
<dbReference type="Proteomes" id="UP000679284">
    <property type="component" value="Chromosome"/>
</dbReference>
<dbReference type="KEGG" id="fap:GR316_02005"/>
<organism evidence="1 2">
    <name type="scientific">Falsirhodobacter algicola</name>
    <dbReference type="NCBI Taxonomy" id="2692330"/>
    <lineage>
        <taxon>Bacteria</taxon>
        <taxon>Pseudomonadati</taxon>
        <taxon>Pseudomonadota</taxon>
        <taxon>Alphaproteobacteria</taxon>
        <taxon>Rhodobacterales</taxon>
        <taxon>Paracoccaceae</taxon>
        <taxon>Falsirhodobacter</taxon>
    </lineage>
</organism>
<dbReference type="AlphaFoldDB" id="A0A8J8MRJ9"/>
<protein>
    <submittedName>
        <fullName evidence="1">Head-tail adaptor protein</fullName>
    </submittedName>
</protein>
<dbReference type="EMBL" id="CP047289">
    <property type="protein sequence ID" value="QUS35152.1"/>
    <property type="molecule type" value="Genomic_DNA"/>
</dbReference>
<proteinExistence type="predicted"/>
<gene>
    <name evidence="1" type="ORF">GR316_02005</name>
</gene>
<name>A0A8J8MRJ9_9RHOB</name>
<dbReference type="Pfam" id="PF05521">
    <property type="entry name" value="Phage_HCP"/>
    <property type="match status" value="1"/>
</dbReference>
<dbReference type="InterPro" id="IPR008767">
    <property type="entry name" value="Phage_SPP1_head-tail_adaptor"/>
</dbReference>
<dbReference type="Gene3D" id="2.40.10.270">
    <property type="entry name" value="Bacteriophage SPP1 head-tail adaptor protein"/>
    <property type="match status" value="1"/>
</dbReference>
<evidence type="ECO:0000313" key="1">
    <source>
        <dbReference type="EMBL" id="QUS35152.1"/>
    </source>
</evidence>
<sequence length="100" mass="11263">MRMNRPLTLETPMDLPDGMGGVRRQWRALGRLWGDVSAGTVREVSGVYRVSVRVRVRAVPEGSASRPMRGQRLRDGTRAFRIRAVTDEGENLICHAEEET</sequence>